<dbReference type="EMBL" id="KY173348">
    <property type="protein sequence ID" value="ASX95246.1"/>
    <property type="molecule type" value="Genomic_DNA"/>
</dbReference>
<accession>A0A286RYY8</accession>
<proteinExistence type="predicted"/>
<protein>
    <submittedName>
        <fullName evidence="1">Uncharacterized protein</fullName>
    </submittedName>
</protein>
<dbReference type="AlphaFoldDB" id="A0A286RYY8"/>
<sequence>MAQPSVQPCFFAKWAGPPADQQYLPAGERGRCRQQNLGDLAGELLRAEHVAERIVVRGSRPAGRPGSETDPCGLRSPLTVLFRRACGVDRLSALIR</sequence>
<name>A0A286RYY8_STRAR</name>
<organism evidence="1">
    <name type="scientific">Streptomyces atratus</name>
    <dbReference type="NCBI Taxonomy" id="1893"/>
    <lineage>
        <taxon>Bacteria</taxon>
        <taxon>Bacillati</taxon>
        <taxon>Actinomycetota</taxon>
        <taxon>Actinomycetes</taxon>
        <taxon>Kitasatosporales</taxon>
        <taxon>Streptomycetaceae</taxon>
        <taxon>Streptomyces</taxon>
    </lineage>
</organism>
<reference evidence="1" key="1">
    <citation type="journal article" date="2017" name="Nat. Commun.">
        <title>Biosynthesis of ilamycins featuring unusual building blocks and engineered production of enhanced anti-tuberculosis agents.</title>
        <authorList>
            <person name="Ma J."/>
            <person name="Huang H."/>
            <person name="Xie Y."/>
            <person name="Liu Z."/>
            <person name="Zhao J."/>
            <person name="Zhang C."/>
            <person name="Jia Y."/>
            <person name="Zhang Y."/>
            <person name="Zhang H."/>
            <person name="Zhang T."/>
            <person name="Ju J."/>
        </authorList>
    </citation>
    <scope>NUCLEOTIDE SEQUENCE</scope>
    <source>
        <strain evidence="1">SCSIO ZH16</strain>
    </source>
</reference>
<evidence type="ECO:0000313" key="1">
    <source>
        <dbReference type="EMBL" id="ASX95246.1"/>
    </source>
</evidence>